<keyword evidence="4" id="KW-1003">Cell membrane</keyword>
<dbReference type="EMBL" id="JASHIF010000003">
    <property type="protein sequence ID" value="MDI9858527.1"/>
    <property type="molecule type" value="Genomic_DNA"/>
</dbReference>
<accession>A0ABT6Y4N2</accession>
<feature type="transmembrane region" description="Helical" evidence="8">
    <location>
        <begin position="21"/>
        <end position="40"/>
    </location>
</feature>
<organism evidence="10 11">
    <name type="scientific">Flectobacillus roseus</name>
    <dbReference type="NCBI Taxonomy" id="502259"/>
    <lineage>
        <taxon>Bacteria</taxon>
        <taxon>Pseudomonadati</taxon>
        <taxon>Bacteroidota</taxon>
        <taxon>Cytophagia</taxon>
        <taxon>Cytophagales</taxon>
        <taxon>Flectobacillaceae</taxon>
        <taxon>Flectobacillus</taxon>
    </lineage>
</organism>
<proteinExistence type="inferred from homology"/>
<dbReference type="PROSITE" id="PS51012">
    <property type="entry name" value="ABC_TM2"/>
    <property type="match status" value="1"/>
</dbReference>
<dbReference type="InterPro" id="IPR013525">
    <property type="entry name" value="ABC2_TM"/>
</dbReference>
<dbReference type="Gene3D" id="3.40.1710.10">
    <property type="entry name" value="abc type-2 transporter like domain"/>
    <property type="match status" value="1"/>
</dbReference>
<feature type="transmembrane region" description="Helical" evidence="8">
    <location>
        <begin position="290"/>
        <end position="310"/>
    </location>
</feature>
<evidence type="ECO:0000256" key="6">
    <source>
        <dbReference type="ARBA" id="ARBA00022989"/>
    </source>
</evidence>
<dbReference type="RefSeq" id="WP_283343722.1">
    <property type="nucleotide sequence ID" value="NZ_JASHIF010000003.1"/>
</dbReference>
<comment type="subcellular location">
    <subcellularLocation>
        <location evidence="1">Cell membrane</location>
        <topology evidence="1">Multi-pass membrane protein</topology>
    </subcellularLocation>
</comment>
<gene>
    <name evidence="10" type="ORF">QM524_04840</name>
</gene>
<keyword evidence="6 8" id="KW-1133">Transmembrane helix</keyword>
<evidence type="ECO:0000256" key="5">
    <source>
        <dbReference type="ARBA" id="ARBA00022692"/>
    </source>
</evidence>
<name>A0ABT6Y4N2_9BACT</name>
<comment type="similarity">
    <text evidence="2">Belongs to the ABC-2 integral membrane protein family.</text>
</comment>
<evidence type="ECO:0000256" key="1">
    <source>
        <dbReference type="ARBA" id="ARBA00004651"/>
    </source>
</evidence>
<feature type="domain" description="ABC transmembrane type-2" evidence="9">
    <location>
        <begin position="146"/>
        <end position="371"/>
    </location>
</feature>
<evidence type="ECO:0000256" key="8">
    <source>
        <dbReference type="SAM" id="Phobius"/>
    </source>
</evidence>
<evidence type="ECO:0000256" key="4">
    <source>
        <dbReference type="ARBA" id="ARBA00022475"/>
    </source>
</evidence>
<feature type="transmembrane region" description="Helical" evidence="8">
    <location>
        <begin position="349"/>
        <end position="368"/>
    </location>
</feature>
<feature type="transmembrane region" description="Helical" evidence="8">
    <location>
        <begin position="249"/>
        <end position="278"/>
    </location>
</feature>
<evidence type="ECO:0000256" key="7">
    <source>
        <dbReference type="ARBA" id="ARBA00023136"/>
    </source>
</evidence>
<keyword evidence="7 8" id="KW-0472">Membrane</keyword>
<evidence type="ECO:0000313" key="11">
    <source>
        <dbReference type="Proteomes" id="UP001236507"/>
    </source>
</evidence>
<dbReference type="PANTHER" id="PTHR30294:SF29">
    <property type="entry name" value="MULTIDRUG ABC TRANSPORTER PERMEASE YBHS-RELATED"/>
    <property type="match status" value="1"/>
</dbReference>
<evidence type="ECO:0000313" key="10">
    <source>
        <dbReference type="EMBL" id="MDI9858527.1"/>
    </source>
</evidence>
<evidence type="ECO:0000256" key="3">
    <source>
        <dbReference type="ARBA" id="ARBA00022448"/>
    </source>
</evidence>
<evidence type="ECO:0000259" key="9">
    <source>
        <dbReference type="PROSITE" id="PS51012"/>
    </source>
</evidence>
<dbReference type="InterPro" id="IPR047817">
    <property type="entry name" value="ABC2_TM_bact-type"/>
</dbReference>
<protein>
    <submittedName>
        <fullName evidence="10">ABC transporter permease</fullName>
    </submittedName>
</protein>
<feature type="transmembrane region" description="Helical" evidence="8">
    <location>
        <begin position="223"/>
        <end position="243"/>
    </location>
</feature>
<sequence>MKTLLFLLEKEFRQIFRNSSIIRIIFVMPIIQLIVLPIAADYEVKNVNIAVVDHDHSSYSRQLVQKIIGSGYFRLVENTDYYKKALKSVEQNDSDVIIEIPAHFERTLIKENEAKLLLAINAVNGTKGNMGGAYLNSIIKDFNQDVRTDWVTFPRMNPIPLLDIVPRFWYNTRMNYQLFMVPGILVILVTMVGSFLTALNIVKEKEAGTIEQINVTPIKKHHFILGKLIPFWVLGLTVTAIGLTVSRVVFGIVPVGSLLVIFGFTAIFLLAVLGLGLLMSNFSDTQQQAMFFAFFMIMVFVLMGGLYTSIDGMPNWAKIMTKFNPVAYFIDVMRMVVIKGSGLYEIRTHIYAILSFAIVFNGLAIWTYKKQV</sequence>
<dbReference type="Proteomes" id="UP001236507">
    <property type="component" value="Unassembled WGS sequence"/>
</dbReference>
<keyword evidence="3" id="KW-0813">Transport</keyword>
<dbReference type="InterPro" id="IPR051449">
    <property type="entry name" value="ABC-2_transporter_component"/>
</dbReference>
<feature type="transmembrane region" description="Helical" evidence="8">
    <location>
        <begin position="176"/>
        <end position="202"/>
    </location>
</feature>
<evidence type="ECO:0000256" key="2">
    <source>
        <dbReference type="ARBA" id="ARBA00007783"/>
    </source>
</evidence>
<dbReference type="Pfam" id="PF12698">
    <property type="entry name" value="ABC2_membrane_3"/>
    <property type="match status" value="1"/>
</dbReference>
<dbReference type="PANTHER" id="PTHR30294">
    <property type="entry name" value="MEMBRANE COMPONENT OF ABC TRANSPORTER YHHJ-RELATED"/>
    <property type="match status" value="1"/>
</dbReference>
<reference evidence="10 11" key="1">
    <citation type="submission" date="2023-05" db="EMBL/GenBank/DDBJ databases">
        <title>Novel species of genus Flectobacillus isolated from stream in China.</title>
        <authorList>
            <person name="Lu H."/>
        </authorList>
    </citation>
    <scope>NUCLEOTIDE SEQUENCE [LARGE SCALE GENOMIC DNA]</scope>
    <source>
        <strain evidence="10 11">KCTC 42575</strain>
    </source>
</reference>
<keyword evidence="11" id="KW-1185">Reference proteome</keyword>
<comment type="caution">
    <text evidence="10">The sequence shown here is derived from an EMBL/GenBank/DDBJ whole genome shotgun (WGS) entry which is preliminary data.</text>
</comment>
<keyword evidence="5 8" id="KW-0812">Transmembrane</keyword>